<feature type="compositionally biased region" description="Low complexity" evidence="1">
    <location>
        <begin position="16"/>
        <end position="58"/>
    </location>
</feature>
<keyword evidence="2" id="KW-0472">Membrane</keyword>
<dbReference type="RefSeq" id="WP_130109201.1">
    <property type="nucleotide sequence ID" value="NZ_CP035806.1"/>
</dbReference>
<keyword evidence="2" id="KW-1133">Transmembrane helix</keyword>
<dbReference type="Proteomes" id="UP000289260">
    <property type="component" value="Chromosome"/>
</dbReference>
<dbReference type="EMBL" id="CP035806">
    <property type="protein sequence ID" value="QBE48052.1"/>
    <property type="molecule type" value="Genomic_DNA"/>
</dbReference>
<reference evidence="4 5" key="1">
    <citation type="submission" date="2019-02" db="EMBL/GenBank/DDBJ databases">
        <authorList>
            <person name="Sun L."/>
            <person name="Pan D."/>
            <person name="Wu X."/>
        </authorList>
    </citation>
    <scope>NUCLEOTIDE SEQUENCE [LARGE SCALE GENOMIC DNA]</scope>
    <source>
        <strain evidence="4 5">JW-1</strain>
    </source>
</reference>
<evidence type="ECO:0000313" key="5">
    <source>
        <dbReference type="Proteomes" id="UP000289260"/>
    </source>
</evidence>
<feature type="domain" description="DUF4190" evidence="3">
    <location>
        <begin position="82"/>
        <end position="134"/>
    </location>
</feature>
<gene>
    <name evidence="4" type="ORF">EVS81_03755</name>
</gene>
<accession>A0A4P6KCX9</accession>
<protein>
    <submittedName>
        <fullName evidence="4">DUF4190 domain-containing protein</fullName>
    </submittedName>
</protein>
<dbReference type="Pfam" id="PF13828">
    <property type="entry name" value="DUF4190"/>
    <property type="match status" value="1"/>
</dbReference>
<evidence type="ECO:0000313" key="4">
    <source>
        <dbReference type="EMBL" id="QBE48052.1"/>
    </source>
</evidence>
<feature type="transmembrane region" description="Helical" evidence="2">
    <location>
        <begin position="116"/>
        <end position="149"/>
    </location>
</feature>
<keyword evidence="2" id="KW-0812">Transmembrane</keyword>
<sequence>MSQNQPPVNGAPEPQDPGQATQPPAPQAPQYSAPQQPQYPAQQQYPAPQQQQYAQQQYAQPQQPYVAAQPAYAPAPPTNTLAIIALVGAFFISLVGVICGHIALKQIARSGEGGRGLALAGLIIGYVGIAVWVIIIVFYVFIIGVAISANSY</sequence>
<keyword evidence="5" id="KW-1185">Reference proteome</keyword>
<evidence type="ECO:0000256" key="2">
    <source>
        <dbReference type="SAM" id="Phobius"/>
    </source>
</evidence>
<organism evidence="4 5">
    <name type="scientific">Leucobacter triazinivorans</name>
    <dbReference type="NCBI Taxonomy" id="1784719"/>
    <lineage>
        <taxon>Bacteria</taxon>
        <taxon>Bacillati</taxon>
        <taxon>Actinomycetota</taxon>
        <taxon>Actinomycetes</taxon>
        <taxon>Micrococcales</taxon>
        <taxon>Microbacteriaceae</taxon>
        <taxon>Leucobacter</taxon>
    </lineage>
</organism>
<feature type="transmembrane region" description="Helical" evidence="2">
    <location>
        <begin position="81"/>
        <end position="104"/>
    </location>
</feature>
<dbReference type="InterPro" id="IPR025241">
    <property type="entry name" value="DUF4190"/>
</dbReference>
<dbReference type="OrthoDB" id="4991582at2"/>
<evidence type="ECO:0000256" key="1">
    <source>
        <dbReference type="SAM" id="MobiDB-lite"/>
    </source>
</evidence>
<evidence type="ECO:0000259" key="3">
    <source>
        <dbReference type="Pfam" id="PF13828"/>
    </source>
</evidence>
<dbReference type="KEGG" id="ltr:EVS81_03755"/>
<name>A0A4P6KCX9_9MICO</name>
<proteinExistence type="predicted"/>
<dbReference type="AlphaFoldDB" id="A0A4P6KCX9"/>
<feature type="region of interest" description="Disordered" evidence="1">
    <location>
        <begin position="1"/>
        <end position="58"/>
    </location>
</feature>